<dbReference type="EMBL" id="JARQZJ010000068">
    <property type="protein sequence ID" value="KAK9881206.1"/>
    <property type="molecule type" value="Genomic_DNA"/>
</dbReference>
<accession>A0AAW1UN40</accession>
<evidence type="ECO:0000313" key="3">
    <source>
        <dbReference type="Proteomes" id="UP001431783"/>
    </source>
</evidence>
<organism evidence="2 3">
    <name type="scientific">Henosepilachna vigintioctopunctata</name>
    <dbReference type="NCBI Taxonomy" id="420089"/>
    <lineage>
        <taxon>Eukaryota</taxon>
        <taxon>Metazoa</taxon>
        <taxon>Ecdysozoa</taxon>
        <taxon>Arthropoda</taxon>
        <taxon>Hexapoda</taxon>
        <taxon>Insecta</taxon>
        <taxon>Pterygota</taxon>
        <taxon>Neoptera</taxon>
        <taxon>Endopterygota</taxon>
        <taxon>Coleoptera</taxon>
        <taxon>Polyphaga</taxon>
        <taxon>Cucujiformia</taxon>
        <taxon>Coccinelloidea</taxon>
        <taxon>Coccinellidae</taxon>
        <taxon>Epilachninae</taxon>
        <taxon>Epilachnini</taxon>
        <taxon>Henosepilachna</taxon>
    </lineage>
</organism>
<feature type="region of interest" description="Disordered" evidence="1">
    <location>
        <begin position="159"/>
        <end position="188"/>
    </location>
</feature>
<protein>
    <submittedName>
        <fullName evidence="2">Uncharacterized protein</fullName>
    </submittedName>
</protein>
<keyword evidence="3" id="KW-1185">Reference proteome</keyword>
<feature type="compositionally biased region" description="Polar residues" evidence="1">
    <location>
        <begin position="159"/>
        <end position="179"/>
    </location>
</feature>
<proteinExistence type="predicted"/>
<name>A0AAW1UN40_9CUCU</name>
<evidence type="ECO:0000313" key="2">
    <source>
        <dbReference type="EMBL" id="KAK9881206.1"/>
    </source>
</evidence>
<comment type="caution">
    <text evidence="2">The sequence shown here is derived from an EMBL/GenBank/DDBJ whole genome shotgun (WGS) entry which is preliminary data.</text>
</comment>
<reference evidence="2 3" key="1">
    <citation type="submission" date="2023-03" db="EMBL/GenBank/DDBJ databases">
        <title>Genome insight into feeding habits of ladybird beetles.</title>
        <authorList>
            <person name="Li H.-S."/>
            <person name="Huang Y.-H."/>
            <person name="Pang H."/>
        </authorList>
    </citation>
    <scope>NUCLEOTIDE SEQUENCE [LARGE SCALE GENOMIC DNA]</scope>
    <source>
        <strain evidence="2">SYSU_2023b</strain>
        <tissue evidence="2">Whole body</tissue>
    </source>
</reference>
<sequence>MADGEDPLSDSSEITDERTHFKCCENRLCNVKVCVNCFSFYHKSCAKRNTNLKILSEGKLICCERPDNDKQQEEDEETKYDGKKMLLMEIRYLKELLKESKDKNEILKLNNSLLLEKINILVKDQNNHEANKPNNTPINFTAIRRTCLPSTSRQQNMALPAASYSSAESNSHTWQVPETTSRKQTLETSEYLKYNDRNKQIENDGKFPVASKKNKNKDVDFTEVKYKKSRIDNQKNSIGTGKRQTYQEFTGPARKVWLYLYRVERTATEQKIEDYIKSSPGFENDKINVKEIPSENNELKKFVITGPIEKKDAMYSPDFWPEGVGTKRFDFKRHSEFLKQQSVFFYKYTLPDTQKLQHPPIQPS</sequence>
<gene>
    <name evidence="2" type="ORF">WA026_015322</name>
</gene>
<dbReference type="Proteomes" id="UP001431783">
    <property type="component" value="Unassembled WGS sequence"/>
</dbReference>
<evidence type="ECO:0000256" key="1">
    <source>
        <dbReference type="SAM" id="MobiDB-lite"/>
    </source>
</evidence>
<dbReference type="AlphaFoldDB" id="A0AAW1UN40"/>